<evidence type="ECO:0000313" key="1">
    <source>
        <dbReference type="EMBL" id="MCB7283973.1"/>
    </source>
</evidence>
<sequence>LAVLGVERITLQSFRQLCRHQSAHISKKLKDCLIFILFVRITLDFEVPVLFPPVKLIELHGREKPFYVHL</sequence>
<dbReference type="RefSeq" id="WP_227238627.1">
    <property type="nucleotide sequence ID" value="NZ_JAJCQG010000305.1"/>
</dbReference>
<accession>A0AAW4V7A1</accession>
<gene>
    <name evidence="1" type="ORF">LI282_23575</name>
</gene>
<dbReference type="EMBL" id="JAJCQG010000305">
    <property type="protein sequence ID" value="MCB7283973.1"/>
    <property type="molecule type" value="Genomic_DNA"/>
</dbReference>
<feature type="non-terminal residue" evidence="1">
    <location>
        <position position="1"/>
    </location>
</feature>
<organism evidence="1 2">
    <name type="scientific">Phocaeicola vulgatus</name>
    <name type="common">Bacteroides vulgatus</name>
    <dbReference type="NCBI Taxonomy" id="821"/>
    <lineage>
        <taxon>Bacteria</taxon>
        <taxon>Pseudomonadati</taxon>
        <taxon>Bacteroidota</taxon>
        <taxon>Bacteroidia</taxon>
        <taxon>Bacteroidales</taxon>
        <taxon>Bacteroidaceae</taxon>
        <taxon>Phocaeicola</taxon>
    </lineage>
</organism>
<name>A0AAW4V7A1_PHOVU</name>
<comment type="caution">
    <text evidence="1">The sequence shown here is derived from an EMBL/GenBank/DDBJ whole genome shotgun (WGS) entry which is preliminary data.</text>
</comment>
<protein>
    <submittedName>
        <fullName evidence="1">Uncharacterized protein</fullName>
    </submittedName>
</protein>
<reference evidence="1" key="1">
    <citation type="submission" date="2021-10" db="EMBL/GenBank/DDBJ databases">
        <title>Collection of gut derived symbiotic bacterial strains cultured from healthy donors.</title>
        <authorList>
            <person name="Lin H."/>
            <person name="Littmann E."/>
            <person name="Kohout C."/>
            <person name="Pamer E.G."/>
        </authorList>
    </citation>
    <scope>NUCLEOTIDE SEQUENCE</scope>
    <source>
        <strain evidence="1">DFI.1.167</strain>
    </source>
</reference>
<dbReference type="Proteomes" id="UP001199363">
    <property type="component" value="Unassembled WGS sequence"/>
</dbReference>
<evidence type="ECO:0000313" key="2">
    <source>
        <dbReference type="Proteomes" id="UP001199363"/>
    </source>
</evidence>
<proteinExistence type="predicted"/>
<dbReference type="AlphaFoldDB" id="A0AAW4V7A1"/>